<sequence>MRNSATAGYFSCVKKAWCPARVENGSVLTVLENAAYLGPACDT</sequence>
<dbReference type="Proteomes" id="UP000551353">
    <property type="component" value="Unassembled WGS sequence"/>
</dbReference>
<reference evidence="1 2" key="1">
    <citation type="submission" date="2020-08" db="EMBL/GenBank/DDBJ databases">
        <title>Genomic Encyclopedia of Type Strains, Phase IV (KMG-V): Genome sequencing to study the core and pangenomes of soil and plant-associated prokaryotes.</title>
        <authorList>
            <person name="Whitman W."/>
        </authorList>
    </citation>
    <scope>NUCLEOTIDE SEQUENCE [LARGE SCALE GENOMIC DNA]</scope>
    <source>
        <strain evidence="1 2">SEMIA 4087</strain>
    </source>
</reference>
<dbReference type="RefSeq" id="WP_022715496.1">
    <property type="nucleotide sequence ID" value="NZ_JACIFX010000008.1"/>
</dbReference>
<name>A0ABR6IU94_9HYPH</name>
<evidence type="ECO:0000313" key="2">
    <source>
        <dbReference type="Proteomes" id="UP000551353"/>
    </source>
</evidence>
<protein>
    <submittedName>
        <fullName evidence="1">Uncharacterized protein</fullName>
    </submittedName>
</protein>
<gene>
    <name evidence="1" type="ORF">GGD56_005351</name>
</gene>
<organism evidence="1 2">
    <name type="scientific">Rhizobium mongolense</name>
    <dbReference type="NCBI Taxonomy" id="57676"/>
    <lineage>
        <taxon>Bacteria</taxon>
        <taxon>Pseudomonadati</taxon>
        <taxon>Pseudomonadota</taxon>
        <taxon>Alphaproteobacteria</taxon>
        <taxon>Hyphomicrobiales</taxon>
        <taxon>Rhizobiaceae</taxon>
        <taxon>Rhizobium/Agrobacterium group</taxon>
        <taxon>Rhizobium</taxon>
    </lineage>
</organism>
<dbReference type="EMBL" id="JACIFX010000008">
    <property type="protein sequence ID" value="MBB4231473.1"/>
    <property type="molecule type" value="Genomic_DNA"/>
</dbReference>
<keyword evidence="2" id="KW-1185">Reference proteome</keyword>
<comment type="caution">
    <text evidence="1">The sequence shown here is derived from an EMBL/GenBank/DDBJ whole genome shotgun (WGS) entry which is preliminary data.</text>
</comment>
<evidence type="ECO:0000313" key="1">
    <source>
        <dbReference type="EMBL" id="MBB4231473.1"/>
    </source>
</evidence>
<accession>A0ABR6IU94</accession>
<proteinExistence type="predicted"/>